<keyword evidence="1" id="KW-0732">Signal</keyword>
<evidence type="ECO:0000256" key="1">
    <source>
        <dbReference type="SAM" id="SignalP"/>
    </source>
</evidence>
<evidence type="ECO:0000313" key="3">
    <source>
        <dbReference type="Proteomes" id="UP001597319"/>
    </source>
</evidence>
<dbReference type="Proteomes" id="UP001597319">
    <property type="component" value="Unassembled WGS sequence"/>
</dbReference>
<reference evidence="3" key="1">
    <citation type="journal article" date="2019" name="Int. J. Syst. Evol. Microbiol.">
        <title>The Global Catalogue of Microorganisms (GCM) 10K type strain sequencing project: providing services to taxonomists for standard genome sequencing and annotation.</title>
        <authorList>
            <consortium name="The Broad Institute Genomics Platform"/>
            <consortium name="The Broad Institute Genome Sequencing Center for Infectious Disease"/>
            <person name="Wu L."/>
            <person name="Ma J."/>
        </authorList>
    </citation>
    <scope>NUCLEOTIDE SEQUENCE [LARGE SCALE GENOMIC DNA]</scope>
    <source>
        <strain evidence="3">KCTC 52274</strain>
    </source>
</reference>
<accession>A0ABW5LBT6</accession>
<dbReference type="EMBL" id="JBHULE010000004">
    <property type="protein sequence ID" value="MFD2561736.1"/>
    <property type="molecule type" value="Genomic_DNA"/>
</dbReference>
<organism evidence="2 3">
    <name type="scientific">Aquimarina rubra</name>
    <dbReference type="NCBI Taxonomy" id="1920033"/>
    <lineage>
        <taxon>Bacteria</taxon>
        <taxon>Pseudomonadati</taxon>
        <taxon>Bacteroidota</taxon>
        <taxon>Flavobacteriia</taxon>
        <taxon>Flavobacteriales</taxon>
        <taxon>Flavobacteriaceae</taxon>
        <taxon>Aquimarina</taxon>
    </lineage>
</organism>
<dbReference type="RefSeq" id="WP_378289717.1">
    <property type="nucleotide sequence ID" value="NZ_JBHULE010000004.1"/>
</dbReference>
<protein>
    <submittedName>
        <fullName evidence="2">Uncharacterized protein</fullName>
    </submittedName>
</protein>
<keyword evidence="3" id="KW-1185">Reference proteome</keyword>
<sequence>MKPTLILSLCILSSTISLAQSKREILADIKSKYLLIRELVDNNTLRQYYSDYTCDESVEKGTLTFYYNSRELKHIVHQYTQGYVSYKDEYYIWDDQLFFEFSTHKIKYHDYEKNKKKKIQKVDVVLTLEERFYFHNFEPVKCQFKDFETRSNRLKNPKTNYVRNQTADCSQATRIIEKYNVLLEYQNANIEDECSLPRSISRIVSDDILHSTLNKKQ</sequence>
<name>A0ABW5LBT6_9FLAO</name>
<proteinExistence type="predicted"/>
<feature type="signal peptide" evidence="1">
    <location>
        <begin position="1"/>
        <end position="19"/>
    </location>
</feature>
<comment type="caution">
    <text evidence="2">The sequence shown here is derived from an EMBL/GenBank/DDBJ whole genome shotgun (WGS) entry which is preliminary data.</text>
</comment>
<evidence type="ECO:0000313" key="2">
    <source>
        <dbReference type="EMBL" id="MFD2561736.1"/>
    </source>
</evidence>
<feature type="chain" id="PRO_5045143978" evidence="1">
    <location>
        <begin position="20"/>
        <end position="217"/>
    </location>
</feature>
<gene>
    <name evidence="2" type="ORF">ACFSR1_03575</name>
</gene>